<evidence type="ECO:0000256" key="3">
    <source>
        <dbReference type="ARBA" id="ARBA00022833"/>
    </source>
</evidence>
<keyword evidence="1 5" id="KW-0479">Metal-binding</keyword>
<dbReference type="STRING" id="1611254.A0A2G5VSE6"/>
<evidence type="ECO:0000313" key="7">
    <source>
        <dbReference type="EMBL" id="PIC54692.1"/>
    </source>
</evidence>
<reference evidence="8" key="1">
    <citation type="submission" date="2017-10" db="EMBL/GenBank/DDBJ databases">
        <title>Rapid genome shrinkage in a self-fertile nematode reveals novel sperm competition proteins.</title>
        <authorList>
            <person name="Yin D."/>
            <person name="Schwarz E.M."/>
            <person name="Thomas C.G."/>
            <person name="Felde R.L."/>
            <person name="Korf I.F."/>
            <person name="Cutter A.D."/>
            <person name="Schartner C.M."/>
            <person name="Ralston E.J."/>
            <person name="Meyer B.J."/>
            <person name="Haag E.S."/>
        </authorList>
    </citation>
    <scope>NUCLEOTIDE SEQUENCE [LARGE SCALE GENOMIC DNA]</scope>
    <source>
        <strain evidence="8">JU1422</strain>
    </source>
</reference>
<name>A0A2G5VSE6_9PELO</name>
<accession>A0A2G5VSE6</accession>
<evidence type="ECO:0000256" key="2">
    <source>
        <dbReference type="ARBA" id="ARBA00022737"/>
    </source>
</evidence>
<dbReference type="EMBL" id="PDUG01000001">
    <property type="protein sequence ID" value="PIC54692.1"/>
    <property type="molecule type" value="Genomic_DNA"/>
</dbReference>
<dbReference type="AlphaFoldDB" id="A0A2G5VSE6"/>
<evidence type="ECO:0000313" key="8">
    <source>
        <dbReference type="Proteomes" id="UP000230233"/>
    </source>
</evidence>
<keyword evidence="3 5" id="KW-0862">Zinc</keyword>
<dbReference type="GO" id="GO:0003712">
    <property type="term" value="F:transcription coregulator activity"/>
    <property type="evidence" value="ECO:0007669"/>
    <property type="project" value="TreeGrafter"/>
</dbReference>
<dbReference type="GO" id="GO:0030018">
    <property type="term" value="C:Z disc"/>
    <property type="evidence" value="ECO:0007669"/>
    <property type="project" value="TreeGrafter"/>
</dbReference>
<evidence type="ECO:0000256" key="4">
    <source>
        <dbReference type="ARBA" id="ARBA00023038"/>
    </source>
</evidence>
<gene>
    <name evidence="7" type="primary">Cni-Y65B4A.7</name>
    <name evidence="7" type="synonym">Cnig_chr_I.g384</name>
    <name evidence="7" type="ORF">B9Z55_000384</name>
</gene>
<dbReference type="PROSITE" id="PS00478">
    <property type="entry name" value="LIM_DOMAIN_1"/>
    <property type="match status" value="2"/>
</dbReference>
<dbReference type="PROSITE" id="PS50023">
    <property type="entry name" value="LIM_DOMAIN_2"/>
    <property type="match status" value="1"/>
</dbReference>
<dbReference type="SUPFAM" id="SSF57716">
    <property type="entry name" value="Glucocorticoid receptor-like (DNA-binding domain)"/>
    <property type="match status" value="2"/>
</dbReference>
<feature type="domain" description="LIM zinc-binding" evidence="6">
    <location>
        <begin position="85"/>
        <end position="144"/>
    </location>
</feature>
<dbReference type="PANTHER" id="PTHR24205">
    <property type="entry name" value="FOUR AND A HALF LIM DOMAINS PROTEIN"/>
    <property type="match status" value="1"/>
</dbReference>
<dbReference type="Pfam" id="PF00412">
    <property type="entry name" value="LIM"/>
    <property type="match status" value="2"/>
</dbReference>
<dbReference type="FunFam" id="2.10.110.10:FF:000172">
    <property type="entry name" value="Protein CBG11874"/>
    <property type="match status" value="1"/>
</dbReference>
<proteinExistence type="predicted"/>
<dbReference type="SMART" id="SM00132">
    <property type="entry name" value="LIM"/>
    <property type="match status" value="2"/>
</dbReference>
<evidence type="ECO:0000256" key="1">
    <source>
        <dbReference type="ARBA" id="ARBA00022723"/>
    </source>
</evidence>
<sequence>MSLNTKRLQKPVLPYNVHCKSCTTTLTRQDAQTGKILKIQDEMFHKSCLKCSVCQKTLGVTPCYPVHAFSSVFRCADCHRAATSPKCHACKLPTFEKCVSAFNAYWHESCFKCRWCKKPFKRQEYVVHDGGAYDEDCYYRVVEKIDMSNTRIKIVQHD</sequence>
<dbReference type="InterPro" id="IPR001781">
    <property type="entry name" value="Znf_LIM"/>
</dbReference>
<dbReference type="GO" id="GO:0046872">
    <property type="term" value="F:metal ion binding"/>
    <property type="evidence" value="ECO:0007669"/>
    <property type="project" value="UniProtKB-KW"/>
</dbReference>
<dbReference type="GO" id="GO:0005634">
    <property type="term" value="C:nucleus"/>
    <property type="evidence" value="ECO:0007669"/>
    <property type="project" value="TreeGrafter"/>
</dbReference>
<keyword evidence="2" id="KW-0677">Repeat</keyword>
<dbReference type="CDD" id="cd09396">
    <property type="entry name" value="LIM_DA1"/>
    <property type="match status" value="1"/>
</dbReference>
<evidence type="ECO:0000256" key="5">
    <source>
        <dbReference type="PROSITE-ProRule" id="PRU00125"/>
    </source>
</evidence>
<organism evidence="7 8">
    <name type="scientific">Caenorhabditis nigoni</name>
    <dbReference type="NCBI Taxonomy" id="1611254"/>
    <lineage>
        <taxon>Eukaryota</taxon>
        <taxon>Metazoa</taxon>
        <taxon>Ecdysozoa</taxon>
        <taxon>Nematoda</taxon>
        <taxon>Chromadorea</taxon>
        <taxon>Rhabditida</taxon>
        <taxon>Rhabditina</taxon>
        <taxon>Rhabditomorpha</taxon>
        <taxon>Rhabditoidea</taxon>
        <taxon>Rhabditidae</taxon>
        <taxon>Peloderinae</taxon>
        <taxon>Caenorhabditis</taxon>
    </lineage>
</organism>
<protein>
    <recommendedName>
        <fullName evidence="6">LIM zinc-binding domain-containing protein</fullName>
    </recommendedName>
</protein>
<dbReference type="OrthoDB" id="1112565at2759"/>
<dbReference type="PANTHER" id="PTHR24205:SF16">
    <property type="entry name" value="GH01042P-RELATED"/>
    <property type="match status" value="1"/>
</dbReference>
<keyword evidence="4 5" id="KW-0440">LIM domain</keyword>
<keyword evidence="8" id="KW-1185">Reference proteome</keyword>
<dbReference type="Proteomes" id="UP000230233">
    <property type="component" value="Chromosome I"/>
</dbReference>
<comment type="caution">
    <text evidence="7">The sequence shown here is derived from an EMBL/GenBank/DDBJ whole genome shotgun (WGS) entry which is preliminary data.</text>
</comment>
<dbReference type="Gene3D" id="2.10.110.10">
    <property type="entry name" value="Cysteine Rich Protein"/>
    <property type="match status" value="2"/>
</dbReference>
<evidence type="ECO:0000259" key="6">
    <source>
        <dbReference type="PROSITE" id="PS50023"/>
    </source>
</evidence>